<dbReference type="AlphaFoldDB" id="I4BE28"/>
<name>I4BE28_MYCCN</name>
<dbReference type="HOGENOM" id="CLU_2070494_0_0_11"/>
<evidence type="ECO:0000313" key="2">
    <source>
        <dbReference type="Proteomes" id="UP000006057"/>
    </source>
</evidence>
<dbReference type="EMBL" id="CP003053">
    <property type="protein sequence ID" value="AFM15535.1"/>
    <property type="molecule type" value="Genomic_DNA"/>
</dbReference>
<sequence length="118" mass="12900">MVPVCDVNEELRASRGDGAFFVKCLLLQGWLPNVVTDLGGDVRPERSAIEELCRLLEPVTFDVPPLASALAIAPPPAKIMRINNIAPLADTYRQSGKVGRLSRRPRALIVVSRPSAWL</sequence>
<keyword evidence="2" id="KW-1185">Reference proteome</keyword>
<protein>
    <submittedName>
        <fullName evidence="1">Uncharacterized protein</fullName>
    </submittedName>
</protein>
<accession>I4BE28</accession>
<proteinExistence type="predicted"/>
<organism evidence="1 2">
    <name type="scientific">Mycolicibacterium chubuense (strain NBB4)</name>
    <name type="common">Mycobacterium chubuense</name>
    <dbReference type="NCBI Taxonomy" id="710421"/>
    <lineage>
        <taxon>Bacteria</taxon>
        <taxon>Bacillati</taxon>
        <taxon>Actinomycetota</taxon>
        <taxon>Actinomycetes</taxon>
        <taxon>Mycobacteriales</taxon>
        <taxon>Mycobacteriaceae</taxon>
        <taxon>Mycolicibacterium</taxon>
    </lineage>
</organism>
<evidence type="ECO:0000313" key="1">
    <source>
        <dbReference type="EMBL" id="AFM15535.1"/>
    </source>
</evidence>
<gene>
    <name evidence="1" type="ordered locus">Mycch_0718</name>
</gene>
<dbReference type="KEGG" id="mcb:Mycch_0718"/>
<dbReference type="Proteomes" id="UP000006057">
    <property type="component" value="Chromosome"/>
</dbReference>
<reference evidence="1 2" key="1">
    <citation type="submission" date="2012-06" db="EMBL/GenBank/DDBJ databases">
        <title>Complete sequence of chromosome of Mycobacterium chubuense NBB4.</title>
        <authorList>
            <consortium name="US DOE Joint Genome Institute"/>
            <person name="Lucas S."/>
            <person name="Han J."/>
            <person name="Lapidus A."/>
            <person name="Cheng J.-F."/>
            <person name="Goodwin L."/>
            <person name="Pitluck S."/>
            <person name="Peters L."/>
            <person name="Mikhailova N."/>
            <person name="Teshima H."/>
            <person name="Detter J.C."/>
            <person name="Han C."/>
            <person name="Tapia R."/>
            <person name="Land M."/>
            <person name="Hauser L."/>
            <person name="Kyrpides N."/>
            <person name="Ivanova N."/>
            <person name="Pagani I."/>
            <person name="Mattes T."/>
            <person name="Holmes A."/>
            <person name="Rutledge P."/>
            <person name="Paulsen I."/>
            <person name="Coleman N."/>
            <person name="Woyke T."/>
        </authorList>
    </citation>
    <scope>NUCLEOTIDE SEQUENCE [LARGE SCALE GENOMIC DNA]</scope>
    <source>
        <strain evidence="1 2">NBB4</strain>
    </source>
</reference>